<dbReference type="KEGG" id="cat:CA2559_08541"/>
<evidence type="ECO:0000313" key="2">
    <source>
        <dbReference type="EMBL" id="EAP86067.1"/>
    </source>
</evidence>
<dbReference type="EMBL" id="CP002046">
    <property type="protein sequence ID" value="EAP86067.1"/>
    <property type="molecule type" value="Genomic_DNA"/>
</dbReference>
<dbReference type="AlphaFoldDB" id="A3UBR6"/>
<accession>A3UBR6</accession>
<organism evidence="2 3">
    <name type="scientific">Croceibacter atlanticus (strain ATCC BAA-628 / JCM 21780 / CIP 108009 / IAM 15332 / KCTC 12090 / HTCC2559)</name>
    <dbReference type="NCBI Taxonomy" id="216432"/>
    <lineage>
        <taxon>Bacteria</taxon>
        <taxon>Pseudomonadati</taxon>
        <taxon>Bacteroidota</taxon>
        <taxon>Flavobacteriia</taxon>
        <taxon>Flavobacteriales</taxon>
        <taxon>Flavobacteriaceae</taxon>
        <taxon>Croceibacter</taxon>
    </lineage>
</organism>
<dbReference type="Proteomes" id="UP000002297">
    <property type="component" value="Chromosome"/>
</dbReference>
<gene>
    <name evidence="2" type="ordered locus">CA2559_08541</name>
</gene>
<keyword evidence="3" id="KW-1185">Reference proteome</keyword>
<keyword evidence="1" id="KW-0472">Membrane</keyword>
<protein>
    <submittedName>
        <fullName evidence="2">Uncharacterized protein</fullName>
    </submittedName>
</protein>
<dbReference type="GeneID" id="89453460"/>
<evidence type="ECO:0000313" key="3">
    <source>
        <dbReference type="Proteomes" id="UP000002297"/>
    </source>
</evidence>
<dbReference type="HOGENOM" id="CLU_2713334_0_0_10"/>
<dbReference type="RefSeq" id="WP_013187453.1">
    <property type="nucleotide sequence ID" value="NC_014230.1"/>
</dbReference>
<feature type="transmembrane region" description="Helical" evidence="1">
    <location>
        <begin position="12"/>
        <end position="30"/>
    </location>
</feature>
<proteinExistence type="predicted"/>
<keyword evidence="1" id="KW-0812">Transmembrane</keyword>
<evidence type="ECO:0000256" key="1">
    <source>
        <dbReference type="SAM" id="Phobius"/>
    </source>
</evidence>
<name>A3UBR6_CROAH</name>
<reference evidence="2 3" key="1">
    <citation type="journal article" date="2010" name="J. Bacteriol.">
        <title>The complete genome sequence of Croceibacter atlanticus HTCC2559T.</title>
        <authorList>
            <person name="Oh H.M."/>
            <person name="Kang I."/>
            <person name="Ferriera S."/>
            <person name="Giovannoni S.J."/>
            <person name="Cho J.C."/>
        </authorList>
    </citation>
    <scope>NUCLEOTIDE SEQUENCE [LARGE SCALE GENOMIC DNA]</scope>
    <source>
        <strain evidence="3">ATCC BAA-628 / HTCC2559 / KCTC 12090</strain>
    </source>
</reference>
<keyword evidence="1" id="KW-1133">Transmembrane helix</keyword>
<feature type="transmembrane region" description="Helical" evidence="1">
    <location>
        <begin position="50"/>
        <end position="70"/>
    </location>
</feature>
<sequence>MDKYLTNFWLDYPIHKGLLLILISIAWIIIKTYRNKSFNMEDYTAGEWKAIINSWSIILLLIISGAFLIFRNI</sequence>
<dbReference type="STRING" id="216432.CA2559_08541"/>